<proteinExistence type="predicted"/>
<feature type="region of interest" description="Disordered" evidence="1">
    <location>
        <begin position="307"/>
        <end position="335"/>
    </location>
</feature>
<feature type="region of interest" description="Disordered" evidence="1">
    <location>
        <begin position="1"/>
        <end position="47"/>
    </location>
</feature>
<dbReference type="Pfam" id="PF02201">
    <property type="entry name" value="SWIB"/>
    <property type="match status" value="1"/>
</dbReference>
<feature type="domain" description="DM2" evidence="2">
    <location>
        <begin position="361"/>
        <end position="438"/>
    </location>
</feature>
<evidence type="ECO:0000313" key="3">
    <source>
        <dbReference type="EMBL" id="KAJ9615118.1"/>
    </source>
</evidence>
<feature type="compositionally biased region" description="Polar residues" evidence="1">
    <location>
        <begin position="310"/>
        <end position="335"/>
    </location>
</feature>
<accession>A0AA38XLD1</accession>
<dbReference type="InterPro" id="IPR036885">
    <property type="entry name" value="SWIB_MDM2_dom_sf"/>
</dbReference>
<dbReference type="InterPro" id="IPR019835">
    <property type="entry name" value="SWIB_domain"/>
</dbReference>
<name>A0AA38XLD1_9EURO</name>
<dbReference type="AlphaFoldDB" id="A0AA38XLD1"/>
<dbReference type="PROSITE" id="PS51925">
    <property type="entry name" value="SWIB_MDM2"/>
    <property type="match status" value="1"/>
</dbReference>
<comment type="caution">
    <text evidence="3">The sequence shown here is derived from an EMBL/GenBank/DDBJ whole genome shotgun (WGS) entry which is preliminary data.</text>
</comment>
<keyword evidence="4" id="KW-1185">Reference proteome</keyword>
<evidence type="ECO:0000256" key="1">
    <source>
        <dbReference type="SAM" id="MobiDB-lite"/>
    </source>
</evidence>
<feature type="region of interest" description="Disordered" evidence="1">
    <location>
        <begin position="248"/>
        <end position="292"/>
    </location>
</feature>
<dbReference type="Proteomes" id="UP001172673">
    <property type="component" value="Unassembled WGS sequence"/>
</dbReference>
<gene>
    <name evidence="3" type="primary">ssr3</name>
    <name evidence="3" type="ORF">H2200_001192</name>
</gene>
<dbReference type="CDD" id="cd10568">
    <property type="entry name" value="SWIB_like"/>
    <property type="match status" value="1"/>
</dbReference>
<organism evidence="3 4">
    <name type="scientific">Cladophialophora chaetospira</name>
    <dbReference type="NCBI Taxonomy" id="386627"/>
    <lineage>
        <taxon>Eukaryota</taxon>
        <taxon>Fungi</taxon>
        <taxon>Dikarya</taxon>
        <taxon>Ascomycota</taxon>
        <taxon>Pezizomycotina</taxon>
        <taxon>Eurotiomycetes</taxon>
        <taxon>Chaetothyriomycetidae</taxon>
        <taxon>Chaetothyriales</taxon>
        <taxon>Herpotrichiellaceae</taxon>
        <taxon>Cladophialophora</taxon>
    </lineage>
</organism>
<sequence>MNPQMQSYRQFANPAQGRSPAARRPGECDSSTSTTSTHDPMNVNPDIYPSPGLQPFGGINYEDYRDYAHSLPPHLRRLVETGQTAPGTAFLTHYRESLYPGLHANSHLGQLPPAQHAAQQAQAQMMQQQAQQRNAAIEHQLAQRRARKPTDRNIPDGLEDVVIGDGVDQYRKLREAEKRLDHLMARKRLEIHDNFSKNVKRQKTMRIWISNTASGQPWQANPDEEGFTFDSGGDPTYRVKIQGRLLEYDDDDILHSDSEGEEDREKEDQDQEMTDDNPKSRPSKRHSLKEPSKKLTHFFKAMNVEFDNPKNLNTGPNGDPNQTVTWKKGANASQSGDFDTIEFERKADENVNITICLTRDEQPERFRLSKALAETLDMEEADRAEVVMGIWDYVRAMGLQEDEERRSIQCDDSLKRIFDTETFFFPQAAERLIPHLHPLPPVRLPYTIRVDQAFHATEPPAPTVYDVRVTTEDPLRPLLFRMTQNPEHGATLQQLRKLDDDLAVLMQAITHHKARHQFFTSMAKDPQKFISKWLSSQKRDLSVLLGELDRGDVAGMEFAGQEVWAAESVKEAVRYRLARAEAGGR</sequence>
<dbReference type="EC" id="2.7.11.1" evidence="3"/>
<evidence type="ECO:0000259" key="2">
    <source>
        <dbReference type="PROSITE" id="PS51925"/>
    </source>
</evidence>
<reference evidence="3" key="1">
    <citation type="submission" date="2022-10" db="EMBL/GenBank/DDBJ databases">
        <title>Culturing micro-colonial fungi from biological soil crusts in the Mojave desert and describing Neophaeococcomyces mojavensis, and introducing the new genera and species Taxawa tesnikishii.</title>
        <authorList>
            <person name="Kurbessoian T."/>
            <person name="Stajich J.E."/>
        </authorList>
    </citation>
    <scope>NUCLEOTIDE SEQUENCE</scope>
    <source>
        <strain evidence="3">TK_41</strain>
    </source>
</reference>
<feature type="region of interest" description="Disordered" evidence="1">
    <location>
        <begin position="137"/>
        <end position="157"/>
    </location>
</feature>
<protein>
    <submittedName>
        <fullName evidence="3">SWI/SNF and RSC complex subunit Ssr3</fullName>
        <ecNumber evidence="3">2.7.11.1</ecNumber>
    </submittedName>
</protein>
<dbReference type="Gene3D" id="1.10.245.10">
    <property type="entry name" value="SWIB/MDM2 domain"/>
    <property type="match status" value="1"/>
</dbReference>
<dbReference type="SMART" id="SM00151">
    <property type="entry name" value="SWIB"/>
    <property type="match status" value="1"/>
</dbReference>
<feature type="compositionally biased region" description="Polar residues" evidence="1">
    <location>
        <begin position="1"/>
        <end position="10"/>
    </location>
</feature>
<feature type="region of interest" description="Disordered" evidence="1">
    <location>
        <begin position="213"/>
        <end position="234"/>
    </location>
</feature>
<keyword evidence="3" id="KW-0808">Transferase</keyword>
<evidence type="ECO:0000313" key="4">
    <source>
        <dbReference type="Proteomes" id="UP001172673"/>
    </source>
</evidence>
<dbReference type="GO" id="GO:0004674">
    <property type="term" value="F:protein serine/threonine kinase activity"/>
    <property type="evidence" value="ECO:0007669"/>
    <property type="project" value="UniProtKB-EC"/>
</dbReference>
<dbReference type="PANTHER" id="PTHR13844">
    <property type="entry name" value="SWI/SNF-RELATED MATRIX-ASSOCIATED ACTIN-DEPENDENT REGULATOR OF CHROMATIN SUBFAMILY D"/>
    <property type="match status" value="1"/>
</dbReference>
<dbReference type="SUPFAM" id="SSF47592">
    <property type="entry name" value="SWIB/MDM2 domain"/>
    <property type="match status" value="1"/>
</dbReference>
<dbReference type="InterPro" id="IPR003121">
    <property type="entry name" value="SWIB_MDM2_domain"/>
</dbReference>
<dbReference type="EMBL" id="JAPDRK010000002">
    <property type="protein sequence ID" value="KAJ9615118.1"/>
    <property type="molecule type" value="Genomic_DNA"/>
</dbReference>
<feature type="compositionally biased region" description="Acidic residues" evidence="1">
    <location>
        <begin position="259"/>
        <end position="275"/>
    </location>
</feature>